<proteinExistence type="predicted"/>
<organism evidence="2 3">
    <name type="scientific">Actinomyces johnsonii</name>
    <dbReference type="NCBI Taxonomy" id="544581"/>
    <lineage>
        <taxon>Bacteria</taxon>
        <taxon>Bacillati</taxon>
        <taxon>Actinomycetota</taxon>
        <taxon>Actinomycetes</taxon>
        <taxon>Actinomycetales</taxon>
        <taxon>Actinomycetaceae</taxon>
        <taxon>Actinomyces</taxon>
    </lineage>
</organism>
<dbReference type="EMBL" id="VICB01000027">
    <property type="protein sequence ID" value="TQD41349.1"/>
    <property type="molecule type" value="Genomic_DNA"/>
</dbReference>
<feature type="compositionally biased region" description="Basic and acidic residues" evidence="1">
    <location>
        <begin position="79"/>
        <end position="93"/>
    </location>
</feature>
<evidence type="ECO:0000313" key="2">
    <source>
        <dbReference type="EMBL" id="TQD41349.1"/>
    </source>
</evidence>
<dbReference type="RefSeq" id="WP_021604969.1">
    <property type="nucleotide sequence ID" value="NZ_JASPFB010000029.1"/>
</dbReference>
<gene>
    <name evidence="2" type="ORF">FK256_13805</name>
</gene>
<evidence type="ECO:0000256" key="1">
    <source>
        <dbReference type="SAM" id="MobiDB-lite"/>
    </source>
</evidence>
<accession>A0A507ZV68</accession>
<evidence type="ECO:0000313" key="3">
    <source>
        <dbReference type="Proteomes" id="UP000319010"/>
    </source>
</evidence>
<sequence length="179" mass="19337">METTTVPSGLVEALVEAGAHTPDLPGATSAKSPRDSAHRRYDFIVVDERRPVARSTSDVVYLVVIEEISTCDATSRAHSSTERRRESYHDSRSTARSTAISHSLCEEATPHPSGTAAATTRVLVSARRLTRRRRGAPVPVRDTAVTERGVQPETTSATMGSDHLELLDGLTTSILMRAS</sequence>
<comment type="caution">
    <text evidence="2">The sequence shown here is derived from an EMBL/GenBank/DDBJ whole genome shotgun (WGS) entry which is preliminary data.</text>
</comment>
<dbReference type="Proteomes" id="UP000319010">
    <property type="component" value="Unassembled WGS sequence"/>
</dbReference>
<name>A0A507ZV68_9ACTO</name>
<feature type="region of interest" description="Disordered" evidence="1">
    <location>
        <begin position="72"/>
        <end position="94"/>
    </location>
</feature>
<reference evidence="2 3" key="1">
    <citation type="submission" date="2019-06" db="EMBL/GenBank/DDBJ databases">
        <title>Draft genome sequence of Actinomyces johnsonii CCUG 34287T.</title>
        <authorList>
            <person name="Salva-Serra F."/>
            <person name="Cardew S."/>
            <person name="Moore E."/>
        </authorList>
    </citation>
    <scope>NUCLEOTIDE SEQUENCE [LARGE SCALE GENOMIC DNA]</scope>
    <source>
        <strain evidence="2 3">CCUG 34287</strain>
    </source>
</reference>
<dbReference type="AlphaFoldDB" id="A0A507ZV68"/>
<protein>
    <submittedName>
        <fullName evidence="2">Uncharacterized protein</fullName>
    </submittedName>
</protein>
<feature type="region of interest" description="Disordered" evidence="1">
    <location>
        <begin position="18"/>
        <end position="37"/>
    </location>
</feature>